<dbReference type="Proteomes" id="UP000682733">
    <property type="component" value="Unassembled WGS sequence"/>
</dbReference>
<reference evidence="2" key="1">
    <citation type="submission" date="2021-02" db="EMBL/GenBank/DDBJ databases">
        <authorList>
            <person name="Nowell W R."/>
        </authorList>
    </citation>
    <scope>NUCLEOTIDE SEQUENCE</scope>
</reference>
<dbReference type="EMBL" id="CAJOBA010061836">
    <property type="protein sequence ID" value="CAF4333736.1"/>
    <property type="molecule type" value="Genomic_DNA"/>
</dbReference>
<sequence>MTPYTRYYSDKNLPLSDSDESMTYVLLGYM</sequence>
<organism evidence="2 3">
    <name type="scientific">Didymodactylos carnosus</name>
    <dbReference type="NCBI Taxonomy" id="1234261"/>
    <lineage>
        <taxon>Eukaryota</taxon>
        <taxon>Metazoa</taxon>
        <taxon>Spiralia</taxon>
        <taxon>Gnathifera</taxon>
        <taxon>Rotifera</taxon>
        <taxon>Eurotatoria</taxon>
        <taxon>Bdelloidea</taxon>
        <taxon>Philodinida</taxon>
        <taxon>Philodinidae</taxon>
        <taxon>Didymodactylos</taxon>
    </lineage>
</organism>
<accession>A0A8S2UAW9</accession>
<name>A0A8S2UAW9_9BILA</name>
<protein>
    <submittedName>
        <fullName evidence="2">Uncharacterized protein</fullName>
    </submittedName>
</protein>
<evidence type="ECO:0000313" key="2">
    <source>
        <dbReference type="EMBL" id="CAF4333736.1"/>
    </source>
</evidence>
<feature type="non-terminal residue" evidence="2">
    <location>
        <position position="30"/>
    </location>
</feature>
<evidence type="ECO:0000313" key="3">
    <source>
        <dbReference type="Proteomes" id="UP000682733"/>
    </source>
</evidence>
<gene>
    <name evidence="1" type="ORF">OVA965_LOCUS38967</name>
    <name evidence="2" type="ORF">TMI583_LOCUS40210</name>
</gene>
<evidence type="ECO:0000313" key="1">
    <source>
        <dbReference type="EMBL" id="CAF1544861.1"/>
    </source>
</evidence>
<comment type="caution">
    <text evidence="2">The sequence shown here is derived from an EMBL/GenBank/DDBJ whole genome shotgun (WGS) entry which is preliminary data.</text>
</comment>
<dbReference type="EMBL" id="CAJNOK010039444">
    <property type="protein sequence ID" value="CAF1544861.1"/>
    <property type="molecule type" value="Genomic_DNA"/>
</dbReference>
<dbReference type="AlphaFoldDB" id="A0A8S2UAW9"/>
<proteinExistence type="predicted"/>
<dbReference type="Proteomes" id="UP000677228">
    <property type="component" value="Unassembled WGS sequence"/>
</dbReference>